<feature type="domain" description="PPM-type phosphatase" evidence="3">
    <location>
        <begin position="226"/>
        <end position="535"/>
    </location>
</feature>
<feature type="region of interest" description="Disordered" evidence="2">
    <location>
        <begin position="116"/>
        <end position="147"/>
    </location>
</feature>
<keyword evidence="1" id="KW-0479">Metal-binding</keyword>
<keyword evidence="5" id="KW-1185">Reference proteome</keyword>
<dbReference type="InterPro" id="IPR039123">
    <property type="entry name" value="PPTC7"/>
</dbReference>
<dbReference type="InterPro" id="IPR036457">
    <property type="entry name" value="PPM-type-like_dom_sf"/>
</dbReference>
<feature type="compositionally biased region" description="Low complexity" evidence="2">
    <location>
        <begin position="26"/>
        <end position="49"/>
    </location>
</feature>
<feature type="compositionally biased region" description="Low complexity" evidence="2">
    <location>
        <begin position="120"/>
        <end position="147"/>
    </location>
</feature>
<dbReference type="Gene3D" id="3.60.40.10">
    <property type="entry name" value="PPM-type phosphatase domain"/>
    <property type="match status" value="1"/>
</dbReference>
<evidence type="ECO:0000259" key="3">
    <source>
        <dbReference type="PROSITE" id="PS51746"/>
    </source>
</evidence>
<comment type="catalytic activity">
    <reaction evidence="1">
        <text>O-phospho-L-seryl-[protein] + H2O = L-seryl-[protein] + phosphate</text>
        <dbReference type="Rhea" id="RHEA:20629"/>
        <dbReference type="Rhea" id="RHEA-COMP:9863"/>
        <dbReference type="Rhea" id="RHEA-COMP:11604"/>
        <dbReference type="ChEBI" id="CHEBI:15377"/>
        <dbReference type="ChEBI" id="CHEBI:29999"/>
        <dbReference type="ChEBI" id="CHEBI:43474"/>
        <dbReference type="ChEBI" id="CHEBI:83421"/>
        <dbReference type="EC" id="3.1.3.16"/>
    </reaction>
</comment>
<accession>A0AAD9CTT7</accession>
<dbReference type="Proteomes" id="UP001182556">
    <property type="component" value="Unassembled WGS sequence"/>
</dbReference>
<evidence type="ECO:0000313" key="5">
    <source>
        <dbReference type="Proteomes" id="UP001182556"/>
    </source>
</evidence>
<dbReference type="PROSITE" id="PS51746">
    <property type="entry name" value="PPM_2"/>
    <property type="match status" value="1"/>
</dbReference>
<sequence length="551" mass="58933">MFNWEGGEKDIVMPFRPVSNRAGYRPSSPASSSHPSSTSTSSKRPLSTLSPPPASMAFSADGPSGFLSGFSSLPNLSSFSLPLWTAFTDKAAPWSTGHHHTHPTVSYDIIAIPPSPPPTIRSSRPNELHSALSPTSATLSDSTTLASTPGTNGFASLGLPSHAYSAIPSSDPETPSVGLSTRQLIFHLGASGLAKERPPFKPNPRRQSSPTPPPRPRSFPLPEVDPPSCSELRSVGVGEDAYFARLDGMCIADGVGGWARSGRGGADAGRWSRLLTHFCEVELESWGEGKGHYALDMDPATTNTGKGLATEGWSKKVWEAGGMKFSTGNARGKRKNVDPVEIMQRGYEKCLSCFMAEGIHGSSTCLLALLHNSTLSVANLGDCCLLLIRSNEIIFRTDEMQHAFNFPLQLGTHSRDEPMKDAKRYDVGVGRGDVVVLGSDGLMDNLFDEDILETLAQFAPPSHASKGDSQSSTSSEHDSLPPFSPQKVSEELCRRARAVSEQVSATTPFMVRAIEEGIDFVGGKKDDISVVVGVIGDREGSEQNDLALHTQ</sequence>
<keyword evidence="1" id="KW-0460">Magnesium</keyword>
<dbReference type="InterPro" id="IPR001932">
    <property type="entry name" value="PPM-type_phosphatase-like_dom"/>
</dbReference>
<proteinExistence type="inferred from homology"/>
<reference evidence="4" key="1">
    <citation type="submission" date="2023-02" db="EMBL/GenBank/DDBJ databases">
        <title>Identification and recombinant expression of a fungal hydrolase from Papiliotrema laurentii that hydrolyzes apple cutin and clears colloidal polyester polyurethane.</title>
        <authorList>
            <consortium name="DOE Joint Genome Institute"/>
            <person name="Roman V.A."/>
            <person name="Bojanowski C."/>
            <person name="Crable B.R."/>
            <person name="Wagner D.N."/>
            <person name="Hung C.S."/>
            <person name="Nadeau L.J."/>
            <person name="Schratz L."/>
            <person name="Haridas S."/>
            <person name="Pangilinan J."/>
            <person name="Lipzen A."/>
            <person name="Na H."/>
            <person name="Yan M."/>
            <person name="Ng V."/>
            <person name="Grigoriev I.V."/>
            <person name="Spatafora J.W."/>
            <person name="Barlow D."/>
            <person name="Biffinger J."/>
            <person name="Kelley-Loughnane N."/>
            <person name="Varaljay V.A."/>
            <person name="Crookes-Goodson W.J."/>
        </authorList>
    </citation>
    <scope>NUCLEOTIDE SEQUENCE</scope>
    <source>
        <strain evidence="4">5307AH</strain>
    </source>
</reference>
<comment type="cofactor">
    <cofactor evidence="1">
        <name>Mn(2+)</name>
        <dbReference type="ChEBI" id="CHEBI:29035"/>
    </cofactor>
</comment>
<feature type="region of interest" description="Disordered" evidence="2">
    <location>
        <begin position="15"/>
        <end position="55"/>
    </location>
</feature>
<gene>
    <name evidence="4" type="ORF">DB88DRAFT_500672</name>
</gene>
<dbReference type="PANTHER" id="PTHR12320">
    <property type="entry name" value="PROTEIN PHOSPHATASE 2C"/>
    <property type="match status" value="1"/>
</dbReference>
<dbReference type="AlphaFoldDB" id="A0AAD9CTT7"/>
<dbReference type="GO" id="GO:0004722">
    <property type="term" value="F:protein serine/threonine phosphatase activity"/>
    <property type="evidence" value="ECO:0007669"/>
    <property type="project" value="UniProtKB-EC"/>
</dbReference>
<keyword evidence="1" id="KW-0378">Hydrolase</keyword>
<feature type="compositionally biased region" description="Pro residues" evidence="2">
    <location>
        <begin position="210"/>
        <end position="225"/>
    </location>
</feature>
<keyword evidence="1" id="KW-0904">Protein phosphatase</keyword>
<evidence type="ECO:0000256" key="1">
    <source>
        <dbReference type="RuleBase" id="RU366020"/>
    </source>
</evidence>
<keyword evidence="1" id="KW-0464">Manganese</keyword>
<evidence type="ECO:0000256" key="2">
    <source>
        <dbReference type="SAM" id="MobiDB-lite"/>
    </source>
</evidence>
<protein>
    <recommendedName>
        <fullName evidence="1">Protein phosphatase</fullName>
        <ecNumber evidence="1">3.1.3.16</ecNumber>
    </recommendedName>
</protein>
<dbReference type="SMART" id="SM00332">
    <property type="entry name" value="PP2Cc"/>
    <property type="match status" value="1"/>
</dbReference>
<organism evidence="4 5">
    <name type="scientific">Papiliotrema laurentii</name>
    <name type="common">Cryptococcus laurentii</name>
    <dbReference type="NCBI Taxonomy" id="5418"/>
    <lineage>
        <taxon>Eukaryota</taxon>
        <taxon>Fungi</taxon>
        <taxon>Dikarya</taxon>
        <taxon>Basidiomycota</taxon>
        <taxon>Agaricomycotina</taxon>
        <taxon>Tremellomycetes</taxon>
        <taxon>Tremellales</taxon>
        <taxon>Rhynchogastremaceae</taxon>
        <taxon>Papiliotrema</taxon>
    </lineage>
</organism>
<dbReference type="EC" id="3.1.3.16" evidence="1"/>
<name>A0AAD9CTT7_PAPLA</name>
<evidence type="ECO:0000313" key="4">
    <source>
        <dbReference type="EMBL" id="KAK1921412.1"/>
    </source>
</evidence>
<dbReference type="GO" id="GO:0046872">
    <property type="term" value="F:metal ion binding"/>
    <property type="evidence" value="ECO:0007669"/>
    <property type="project" value="UniProtKB-UniRule"/>
</dbReference>
<dbReference type="SUPFAM" id="SSF81606">
    <property type="entry name" value="PP2C-like"/>
    <property type="match status" value="1"/>
</dbReference>
<feature type="region of interest" description="Disordered" evidence="2">
    <location>
        <begin position="460"/>
        <end position="487"/>
    </location>
</feature>
<comment type="caution">
    <text evidence="4">The sequence shown here is derived from an EMBL/GenBank/DDBJ whole genome shotgun (WGS) entry which is preliminary data.</text>
</comment>
<comment type="catalytic activity">
    <reaction evidence="1">
        <text>O-phospho-L-threonyl-[protein] + H2O = L-threonyl-[protein] + phosphate</text>
        <dbReference type="Rhea" id="RHEA:47004"/>
        <dbReference type="Rhea" id="RHEA-COMP:11060"/>
        <dbReference type="Rhea" id="RHEA-COMP:11605"/>
        <dbReference type="ChEBI" id="CHEBI:15377"/>
        <dbReference type="ChEBI" id="CHEBI:30013"/>
        <dbReference type="ChEBI" id="CHEBI:43474"/>
        <dbReference type="ChEBI" id="CHEBI:61977"/>
        <dbReference type="EC" id="3.1.3.16"/>
    </reaction>
</comment>
<comment type="cofactor">
    <cofactor evidence="1">
        <name>Mg(2+)</name>
        <dbReference type="ChEBI" id="CHEBI:18420"/>
    </cofactor>
</comment>
<feature type="region of interest" description="Disordered" evidence="2">
    <location>
        <begin position="193"/>
        <end position="231"/>
    </location>
</feature>
<comment type="similarity">
    <text evidence="1">Belongs to the PP2C family.</text>
</comment>
<dbReference type="PANTHER" id="PTHR12320:SF84">
    <property type="entry name" value="PROTEIN PHOSPHATASE"/>
    <property type="match status" value="1"/>
</dbReference>
<dbReference type="EMBL" id="JAODAN010000011">
    <property type="protein sequence ID" value="KAK1921412.1"/>
    <property type="molecule type" value="Genomic_DNA"/>
</dbReference>